<reference evidence="1" key="1">
    <citation type="submission" date="2020-01" db="EMBL/GenBank/DDBJ databases">
        <authorList>
            <person name="Richard D."/>
        </authorList>
    </citation>
    <scope>NUCLEOTIDE SEQUENCE</scope>
    <source>
        <strain evidence="1">JP541</strain>
    </source>
</reference>
<gene>
    <name evidence="1" type="ORF">GUH15_01825</name>
</gene>
<protein>
    <submittedName>
        <fullName evidence="1">Uncharacterized protein</fullName>
    </submittedName>
</protein>
<dbReference type="EMBL" id="JAABFR010000105">
    <property type="protein sequence ID" value="MBD4334834.1"/>
    <property type="molecule type" value="Genomic_DNA"/>
</dbReference>
<organism evidence="1 2">
    <name type="scientific">Xanthomonas citri pv. citri</name>
    <dbReference type="NCBI Taxonomy" id="611301"/>
    <lineage>
        <taxon>Bacteria</taxon>
        <taxon>Pseudomonadati</taxon>
        <taxon>Pseudomonadota</taxon>
        <taxon>Gammaproteobacteria</taxon>
        <taxon>Lysobacterales</taxon>
        <taxon>Lysobacteraceae</taxon>
        <taxon>Xanthomonas</taxon>
    </lineage>
</organism>
<sequence>SAAAIAVAFAVSHPLLWYENWTTSDEQQHFVTSHEIAIEMLETAVADPMLPTDDTVEVQSIAALDALIGRKTGIPEM</sequence>
<name>A0A8I0GV30_XANCI</name>
<evidence type="ECO:0000313" key="1">
    <source>
        <dbReference type="EMBL" id="MBD4334834.1"/>
    </source>
</evidence>
<proteinExistence type="predicted"/>
<dbReference type="Proteomes" id="UP000653002">
    <property type="component" value="Unassembled WGS sequence"/>
</dbReference>
<evidence type="ECO:0000313" key="2">
    <source>
        <dbReference type="Proteomes" id="UP000653002"/>
    </source>
</evidence>
<comment type="caution">
    <text evidence="1">The sequence shown here is derived from an EMBL/GenBank/DDBJ whole genome shotgun (WGS) entry which is preliminary data.</text>
</comment>
<accession>A0A8I0GV30</accession>
<feature type="non-terminal residue" evidence="1">
    <location>
        <position position="77"/>
    </location>
</feature>
<feature type="non-terminal residue" evidence="1">
    <location>
        <position position="1"/>
    </location>
</feature>
<dbReference type="AlphaFoldDB" id="A0A8I0GV30"/>